<evidence type="ECO:0000313" key="3">
    <source>
        <dbReference type="Proteomes" id="UP001596958"/>
    </source>
</evidence>
<feature type="signal peptide" evidence="1">
    <location>
        <begin position="1"/>
        <end position="28"/>
    </location>
</feature>
<proteinExistence type="predicted"/>
<keyword evidence="1" id="KW-0732">Signal</keyword>
<name>A0ABW2YX73_9SPHI</name>
<reference evidence="3" key="1">
    <citation type="journal article" date="2019" name="Int. J. Syst. Evol. Microbiol.">
        <title>The Global Catalogue of Microorganisms (GCM) 10K type strain sequencing project: providing services to taxonomists for standard genome sequencing and annotation.</title>
        <authorList>
            <consortium name="The Broad Institute Genomics Platform"/>
            <consortium name="The Broad Institute Genome Sequencing Center for Infectious Disease"/>
            <person name="Wu L."/>
            <person name="Ma J."/>
        </authorList>
    </citation>
    <scope>NUCLEOTIDE SEQUENCE [LARGE SCALE GENOMIC DNA]</scope>
    <source>
        <strain evidence="3">CCUG 63418</strain>
    </source>
</reference>
<dbReference type="Proteomes" id="UP001596958">
    <property type="component" value="Unassembled WGS sequence"/>
</dbReference>
<accession>A0ABW2YX73</accession>
<gene>
    <name evidence="2" type="ORF">ACFQZS_03290</name>
</gene>
<keyword evidence="3" id="KW-1185">Reference proteome</keyword>
<protein>
    <submittedName>
        <fullName evidence="2">TerB family tellurite resistance protein</fullName>
    </submittedName>
</protein>
<sequence>MKTIKTLRRRGALILVMLCITVKSFGQAQEIEQLILNIEKLTQFKAILSDMKTGYQIYQQGYGAISGISKGNFDLHNVFLSGLLAVSPTVRNYARVADIISQQARLVSEYKRNYHNFRQSGSFSVDELAYMSNVYSKLINQSLNDLDELATILTAGQLRMSDAERLQSIDRLYAGSSDQLNFLRKFNRQGILLSLQRTKDVNDIQTLKNLYK</sequence>
<feature type="chain" id="PRO_5047147543" evidence="1">
    <location>
        <begin position="29"/>
        <end position="212"/>
    </location>
</feature>
<dbReference type="EMBL" id="JBHTHU010000001">
    <property type="protein sequence ID" value="MFD0749150.1"/>
    <property type="molecule type" value="Genomic_DNA"/>
</dbReference>
<dbReference type="RefSeq" id="WP_377097261.1">
    <property type="nucleotide sequence ID" value="NZ_JBHTHU010000001.1"/>
</dbReference>
<comment type="caution">
    <text evidence="2">The sequence shown here is derived from an EMBL/GenBank/DDBJ whole genome shotgun (WGS) entry which is preliminary data.</text>
</comment>
<organism evidence="2 3">
    <name type="scientific">Mucilaginibacter calamicampi</name>
    <dbReference type="NCBI Taxonomy" id="1302352"/>
    <lineage>
        <taxon>Bacteria</taxon>
        <taxon>Pseudomonadati</taxon>
        <taxon>Bacteroidota</taxon>
        <taxon>Sphingobacteriia</taxon>
        <taxon>Sphingobacteriales</taxon>
        <taxon>Sphingobacteriaceae</taxon>
        <taxon>Mucilaginibacter</taxon>
    </lineage>
</organism>
<evidence type="ECO:0000313" key="2">
    <source>
        <dbReference type="EMBL" id="MFD0749150.1"/>
    </source>
</evidence>
<evidence type="ECO:0000256" key="1">
    <source>
        <dbReference type="SAM" id="SignalP"/>
    </source>
</evidence>